<sequence length="76" mass="7831">MVIWGGATCSGGGSYFLSVFICACDEYNLLSDKPLVNSIGGNGGIGTAHVRRGIDVIKRGGEDKWILARSAAASAV</sequence>
<evidence type="ECO:0000313" key="1">
    <source>
        <dbReference type="EMBL" id="KAF5790260.1"/>
    </source>
</evidence>
<reference evidence="1" key="1">
    <citation type="journal article" date="2017" name="Nature">
        <title>The sunflower genome provides insights into oil metabolism, flowering and Asterid evolution.</title>
        <authorList>
            <person name="Badouin H."/>
            <person name="Gouzy J."/>
            <person name="Grassa C.J."/>
            <person name="Murat F."/>
            <person name="Staton S.E."/>
            <person name="Cottret L."/>
            <person name="Lelandais-Briere C."/>
            <person name="Owens G.L."/>
            <person name="Carrere S."/>
            <person name="Mayjonade B."/>
            <person name="Legrand L."/>
            <person name="Gill N."/>
            <person name="Kane N.C."/>
            <person name="Bowers J.E."/>
            <person name="Hubner S."/>
            <person name="Bellec A."/>
            <person name="Berard A."/>
            <person name="Berges H."/>
            <person name="Blanchet N."/>
            <person name="Boniface M.C."/>
            <person name="Brunel D."/>
            <person name="Catrice O."/>
            <person name="Chaidir N."/>
            <person name="Claudel C."/>
            <person name="Donnadieu C."/>
            <person name="Faraut T."/>
            <person name="Fievet G."/>
            <person name="Helmstetter N."/>
            <person name="King M."/>
            <person name="Knapp S.J."/>
            <person name="Lai Z."/>
            <person name="Le Paslier M.C."/>
            <person name="Lippi Y."/>
            <person name="Lorenzon L."/>
            <person name="Mandel J.R."/>
            <person name="Marage G."/>
            <person name="Marchand G."/>
            <person name="Marquand E."/>
            <person name="Bret-Mestries E."/>
            <person name="Morien E."/>
            <person name="Nambeesan S."/>
            <person name="Nguyen T."/>
            <person name="Pegot-Espagnet P."/>
            <person name="Pouilly N."/>
            <person name="Raftis F."/>
            <person name="Sallet E."/>
            <person name="Schiex T."/>
            <person name="Thomas J."/>
            <person name="Vandecasteele C."/>
            <person name="Vares D."/>
            <person name="Vear F."/>
            <person name="Vautrin S."/>
            <person name="Crespi M."/>
            <person name="Mangin B."/>
            <person name="Burke J.M."/>
            <person name="Salse J."/>
            <person name="Munos S."/>
            <person name="Vincourt P."/>
            <person name="Rieseberg L.H."/>
            <person name="Langlade N.B."/>
        </authorList>
    </citation>
    <scope>NUCLEOTIDE SEQUENCE</scope>
    <source>
        <tissue evidence="1">Leaves</tissue>
    </source>
</reference>
<dbReference type="Gramene" id="mRNA:HanXRQr2_Chr09g0381091">
    <property type="protein sequence ID" value="mRNA:HanXRQr2_Chr09g0381091"/>
    <property type="gene ID" value="HanXRQr2_Chr09g0381091"/>
</dbReference>
<reference evidence="1" key="2">
    <citation type="submission" date="2020-06" db="EMBL/GenBank/DDBJ databases">
        <title>Helianthus annuus Genome sequencing and assembly Release 2.</title>
        <authorList>
            <person name="Gouzy J."/>
            <person name="Langlade N."/>
            <person name="Munos S."/>
        </authorList>
    </citation>
    <scope>NUCLEOTIDE SEQUENCE</scope>
    <source>
        <tissue evidence="1">Leaves</tissue>
    </source>
</reference>
<protein>
    <submittedName>
        <fullName evidence="1">Uncharacterized protein</fullName>
    </submittedName>
</protein>
<keyword evidence="2" id="KW-1185">Reference proteome</keyword>
<evidence type="ECO:0000313" key="2">
    <source>
        <dbReference type="Proteomes" id="UP000215914"/>
    </source>
</evidence>
<organism evidence="1 2">
    <name type="scientific">Helianthus annuus</name>
    <name type="common">Common sunflower</name>
    <dbReference type="NCBI Taxonomy" id="4232"/>
    <lineage>
        <taxon>Eukaryota</taxon>
        <taxon>Viridiplantae</taxon>
        <taxon>Streptophyta</taxon>
        <taxon>Embryophyta</taxon>
        <taxon>Tracheophyta</taxon>
        <taxon>Spermatophyta</taxon>
        <taxon>Magnoliopsida</taxon>
        <taxon>eudicotyledons</taxon>
        <taxon>Gunneridae</taxon>
        <taxon>Pentapetalae</taxon>
        <taxon>asterids</taxon>
        <taxon>campanulids</taxon>
        <taxon>Asterales</taxon>
        <taxon>Asteraceae</taxon>
        <taxon>Asteroideae</taxon>
        <taxon>Heliantheae alliance</taxon>
        <taxon>Heliantheae</taxon>
        <taxon>Helianthus</taxon>
    </lineage>
</organism>
<dbReference type="Proteomes" id="UP000215914">
    <property type="component" value="Unassembled WGS sequence"/>
</dbReference>
<gene>
    <name evidence="1" type="ORF">HanXRQr2_Chr09g0381091</name>
</gene>
<comment type="caution">
    <text evidence="1">The sequence shown here is derived from an EMBL/GenBank/DDBJ whole genome shotgun (WGS) entry which is preliminary data.</text>
</comment>
<proteinExistence type="predicted"/>
<name>A0A9K3I5A5_HELAN</name>
<dbReference type="EMBL" id="MNCJ02000324">
    <property type="protein sequence ID" value="KAF5790260.1"/>
    <property type="molecule type" value="Genomic_DNA"/>
</dbReference>
<dbReference type="AlphaFoldDB" id="A0A9K3I5A5"/>
<accession>A0A9K3I5A5</accession>